<dbReference type="PRINTS" id="PR00723">
    <property type="entry name" value="SUBTILISIN"/>
</dbReference>
<dbReference type="Gene3D" id="2.120.10.10">
    <property type="match status" value="1"/>
</dbReference>
<dbReference type="InterPro" id="IPR034213">
    <property type="entry name" value="S8_Vpr-like"/>
</dbReference>
<dbReference type="Pfam" id="PF00082">
    <property type="entry name" value="Peptidase_S8"/>
    <property type="match status" value="1"/>
</dbReference>
<evidence type="ECO:0000256" key="2">
    <source>
        <dbReference type="ARBA" id="ARBA00022670"/>
    </source>
</evidence>
<feature type="active site" description="Charge relay system" evidence="5 6">
    <location>
        <position position="883"/>
    </location>
</feature>
<dbReference type="InterPro" id="IPR023828">
    <property type="entry name" value="Peptidase_S8_Ser-AS"/>
</dbReference>
<evidence type="ECO:0000313" key="9">
    <source>
        <dbReference type="Proteomes" id="UP000268469"/>
    </source>
</evidence>
<feature type="active site" description="Charge relay system" evidence="5 6">
    <location>
        <position position="653"/>
    </location>
</feature>
<reference evidence="8 9" key="1">
    <citation type="submission" date="2018-06" db="EMBL/GenBank/DDBJ databases">
        <title>Extensive metabolic versatility and redundancy in microbially diverse, dynamic hydrothermal sediments.</title>
        <authorList>
            <person name="Dombrowski N."/>
            <person name="Teske A."/>
            <person name="Baker B.J."/>
        </authorList>
    </citation>
    <scope>NUCLEOTIDE SEQUENCE [LARGE SCALE GENOMIC DNA]</scope>
    <source>
        <strain evidence="8">B36_G15</strain>
    </source>
</reference>
<dbReference type="InterPro" id="IPR000209">
    <property type="entry name" value="Peptidase_S8/S53_dom"/>
</dbReference>
<evidence type="ECO:0000256" key="5">
    <source>
        <dbReference type="PIRSR" id="PIRSR615500-1"/>
    </source>
</evidence>
<dbReference type="CDD" id="cd07474">
    <property type="entry name" value="Peptidases_S8_subtilisin_Vpr-like"/>
    <property type="match status" value="1"/>
</dbReference>
<dbReference type="PANTHER" id="PTHR43806">
    <property type="entry name" value="PEPTIDASE S8"/>
    <property type="match status" value="1"/>
</dbReference>
<dbReference type="AlphaFoldDB" id="A0A660SHV7"/>
<evidence type="ECO:0000256" key="3">
    <source>
        <dbReference type="ARBA" id="ARBA00022801"/>
    </source>
</evidence>
<accession>A0A660SHV7</accession>
<dbReference type="InterPro" id="IPR050131">
    <property type="entry name" value="Peptidase_S8_subtilisin-like"/>
</dbReference>
<sequence>MISAPNTLKCVEGGMMSMIMLALIIGLSPVGGESAVKLVPSKARVHKRQMPLKVVMEKGERLTPEIWFRFHPEDRDKSPPWSDDIQTPPWNYAENYTSMAVDATGKIVIGFNLQINANTYAWGLKWSTDFGVTWNDAAWWFGQSGTGFHFPEIAITDDGKYYLFGSRTGPGYSYNACFAFTSTNNDPNSCGNVITFTTLTDHYYPEAVTYGNSNQFVIASYTRETTGSDSVSCLYNHDGSNNSSWLQMWFTFDTELGYTSIGVNVVGGIDTILIHGFDEFASGDWNVYGMLDTLNGSGTTYYWWTTNTNPDVAPRVFFSQNYAYIAYQSDVGGGNYDIMFRYSTDNGSTWGDIVDITNDAGSETYCRLSGDAEKIGCVYIYGGNNLRFLYSYDNGQNWSNYEQVNDNGSNSVVNEYSSASLLYTSGRWYASWTDNRDGNNNIYASYRDMGQGDITHRPDELLFDYTSEAQGPPPEKIVSFHPTHKIDPKLKDHLASVAKNDFVPIIILLSSKVNHEWLLYQVRDMDRMSRREFVLNELRKYQKVSQGQLLSFLREEKMRGNVRRIVPIMVGNAVYAEVKPDVIKELETRPDVGQIGLDEPLQKIGMVKDDSYFNLARWIPQPTSIEWGVRKINAPQVWALGYTGAGVVVAHLDSGCEYTHPDLADHLWDGTPHGLPNHGYDFVDNDNDPMDEDGHGTNTAGIIAGDGTSGDTTGVAPDAQLMILRIYPGGTAQMGPAIDSALSWGADLLSTSIGWRDPNNTLKDWNRNKCNDIYAAGLVYSTAAGNEGYTNWPNAIIAPACVPPPKPLTPGGGRSSAIALAATNSGDAVAAWSSRGPTEWNTSNYNDYPYPPGLLKPDLAAPGVNVRSTALGGGYSGLISGTSYAQPHFAGMVALMLQREPLLNPDAIDSIAKMTAVDIEAIGDDSLSGSGRIDALAAVQAISEGVKQGTFWVINQATATGLLKVDSITQAQNKPWILYVNPTSFTVQIDDSQQVTVQTDTTGAGCVAGANWDTLLIWSNSVFDDNPERVPVQLLYPGIGVEEMSSLQLKGGISILARPNPLHLDAEIEFLLPYQSKVALSLYDQTGRKVRTLIDKEMVAGLHRIRWKGDDDRNRPLPAGIYFLILEDGREIKSQKLVIIR</sequence>
<dbReference type="EMBL" id="QNBE01000046">
    <property type="protein sequence ID" value="RKX70223.1"/>
    <property type="molecule type" value="Genomic_DNA"/>
</dbReference>
<evidence type="ECO:0000256" key="6">
    <source>
        <dbReference type="PROSITE-ProRule" id="PRU01240"/>
    </source>
</evidence>
<evidence type="ECO:0000256" key="4">
    <source>
        <dbReference type="ARBA" id="ARBA00022825"/>
    </source>
</evidence>
<dbReference type="InterPro" id="IPR036852">
    <property type="entry name" value="Peptidase_S8/S53_dom_sf"/>
</dbReference>
<dbReference type="GO" id="GO:0006508">
    <property type="term" value="P:proteolysis"/>
    <property type="evidence" value="ECO:0007669"/>
    <property type="project" value="UniProtKB-KW"/>
</dbReference>
<comment type="similarity">
    <text evidence="1 6">Belongs to the peptidase S8 family.</text>
</comment>
<keyword evidence="3 6" id="KW-0378">Hydrolase</keyword>
<organism evidence="8 9">
    <name type="scientific">candidate division WOR-3 bacterium</name>
    <dbReference type="NCBI Taxonomy" id="2052148"/>
    <lineage>
        <taxon>Bacteria</taxon>
        <taxon>Bacteria division WOR-3</taxon>
    </lineage>
</organism>
<dbReference type="Gene3D" id="3.40.50.200">
    <property type="entry name" value="Peptidase S8/S53 domain"/>
    <property type="match status" value="1"/>
</dbReference>
<evidence type="ECO:0000259" key="7">
    <source>
        <dbReference type="Pfam" id="PF00082"/>
    </source>
</evidence>
<dbReference type="SUPFAM" id="SSF50939">
    <property type="entry name" value="Sialidases"/>
    <property type="match status" value="1"/>
</dbReference>
<dbReference type="PROSITE" id="PS00138">
    <property type="entry name" value="SUBTILASE_SER"/>
    <property type="match status" value="1"/>
</dbReference>
<evidence type="ECO:0000313" key="8">
    <source>
        <dbReference type="EMBL" id="RKX70223.1"/>
    </source>
</evidence>
<evidence type="ECO:0000256" key="1">
    <source>
        <dbReference type="ARBA" id="ARBA00011073"/>
    </source>
</evidence>
<dbReference type="CDD" id="cd15482">
    <property type="entry name" value="Sialidase_non-viral"/>
    <property type="match status" value="1"/>
</dbReference>
<gene>
    <name evidence="8" type="ORF">DRP53_05715</name>
</gene>
<dbReference type="GO" id="GO:0004252">
    <property type="term" value="F:serine-type endopeptidase activity"/>
    <property type="evidence" value="ECO:0007669"/>
    <property type="project" value="UniProtKB-UniRule"/>
</dbReference>
<dbReference type="InterPro" id="IPR015500">
    <property type="entry name" value="Peptidase_S8_subtilisin-rel"/>
</dbReference>
<dbReference type="SUPFAM" id="SSF52743">
    <property type="entry name" value="Subtilisin-like"/>
    <property type="match status" value="1"/>
</dbReference>
<feature type="domain" description="Peptidase S8/S53" evidence="7">
    <location>
        <begin position="644"/>
        <end position="930"/>
    </location>
</feature>
<dbReference type="InterPro" id="IPR036278">
    <property type="entry name" value="Sialidase_sf"/>
</dbReference>
<keyword evidence="4 6" id="KW-0720">Serine protease</keyword>
<dbReference type="Gene3D" id="2.60.40.4070">
    <property type="match status" value="1"/>
</dbReference>
<name>A0A660SHV7_UNCW3</name>
<proteinExistence type="inferred from homology"/>
<feature type="active site" description="Charge relay system" evidence="5 6">
    <location>
        <position position="695"/>
    </location>
</feature>
<dbReference type="PANTHER" id="PTHR43806:SF11">
    <property type="entry name" value="CEREVISIN-RELATED"/>
    <property type="match status" value="1"/>
</dbReference>
<keyword evidence="2 6" id="KW-0645">Protease</keyword>
<dbReference type="PROSITE" id="PS51892">
    <property type="entry name" value="SUBTILASE"/>
    <property type="match status" value="1"/>
</dbReference>
<comment type="caution">
    <text evidence="8">The sequence shown here is derived from an EMBL/GenBank/DDBJ whole genome shotgun (WGS) entry which is preliminary data.</text>
</comment>
<protein>
    <recommendedName>
        <fullName evidence="7">Peptidase S8/S53 domain-containing protein</fullName>
    </recommendedName>
</protein>
<dbReference type="Proteomes" id="UP000268469">
    <property type="component" value="Unassembled WGS sequence"/>
</dbReference>